<evidence type="ECO:0000259" key="2">
    <source>
        <dbReference type="Pfam" id="PF05305"/>
    </source>
</evidence>
<evidence type="ECO:0000256" key="1">
    <source>
        <dbReference type="SAM" id="Phobius"/>
    </source>
</evidence>
<keyword evidence="1" id="KW-0812">Transmembrane</keyword>
<comment type="caution">
    <text evidence="3">The sequence shown here is derived from an EMBL/GenBank/DDBJ whole genome shotgun (WGS) entry which is preliminary data.</text>
</comment>
<dbReference type="EMBL" id="JAANOW010000005">
    <property type="protein sequence ID" value="NIH98947.1"/>
    <property type="molecule type" value="Genomic_DNA"/>
</dbReference>
<protein>
    <recommendedName>
        <fullName evidence="2">DUF732 domain-containing protein</fullName>
    </recommendedName>
</protein>
<dbReference type="RefSeq" id="WP_167164670.1">
    <property type="nucleotide sequence ID" value="NZ_JAANOW010000005.1"/>
</dbReference>
<accession>A0A7X5U5S1</accession>
<name>A0A7X5U5S1_9MYCO</name>
<keyword evidence="1" id="KW-1133">Transmembrane helix</keyword>
<reference evidence="3 4" key="1">
    <citation type="submission" date="2020-03" db="EMBL/GenBank/DDBJ databases">
        <title>Sequencing the genomes of 1000 actinobacteria strains.</title>
        <authorList>
            <person name="Klenk H.-P."/>
        </authorList>
    </citation>
    <scope>NUCLEOTIDE SEQUENCE [LARGE SCALE GENOMIC DNA]</scope>
    <source>
        <strain evidence="3 4">DSM 44556</strain>
    </source>
</reference>
<dbReference type="InterPro" id="IPR007969">
    <property type="entry name" value="DUF732"/>
</dbReference>
<sequence length="157" mass="16702">MSEKSSYPFNGIDIPRVLQELDLRDAQSRRRPRTRLGRAARWFFSLGSLSLMGIGALIGVVLVLLSTPEARADAADDAAFLSVLAAEGFTYDHGKSAGVIANGHRVCELLLAGAAPFDIVTAIDRAEPKIGRNDAAQFAALANAVFCPQFGTEAVQA</sequence>
<gene>
    <name evidence="3" type="ORF">FHU31_005971</name>
</gene>
<feature type="domain" description="DUF732" evidence="2">
    <location>
        <begin position="76"/>
        <end position="149"/>
    </location>
</feature>
<dbReference type="AlphaFoldDB" id="A0A7X5U5S1"/>
<keyword evidence="1" id="KW-0472">Membrane</keyword>
<proteinExistence type="predicted"/>
<evidence type="ECO:0000313" key="3">
    <source>
        <dbReference type="EMBL" id="NIH98947.1"/>
    </source>
</evidence>
<evidence type="ECO:0000313" key="4">
    <source>
        <dbReference type="Proteomes" id="UP000547444"/>
    </source>
</evidence>
<keyword evidence="4" id="KW-1185">Reference proteome</keyword>
<dbReference type="Pfam" id="PF05305">
    <property type="entry name" value="DUF732"/>
    <property type="match status" value="1"/>
</dbReference>
<organism evidence="3 4">
    <name type="scientific">Mycolicibacterium fluoranthenivorans</name>
    <dbReference type="NCBI Taxonomy" id="258505"/>
    <lineage>
        <taxon>Bacteria</taxon>
        <taxon>Bacillati</taxon>
        <taxon>Actinomycetota</taxon>
        <taxon>Actinomycetes</taxon>
        <taxon>Mycobacteriales</taxon>
        <taxon>Mycobacteriaceae</taxon>
        <taxon>Mycolicibacterium</taxon>
    </lineage>
</organism>
<dbReference type="Proteomes" id="UP000547444">
    <property type="component" value="Unassembled WGS sequence"/>
</dbReference>
<feature type="transmembrane region" description="Helical" evidence="1">
    <location>
        <begin position="39"/>
        <end position="65"/>
    </location>
</feature>